<proteinExistence type="predicted"/>
<accession>A0ABM9P6Y7</accession>
<sequence length="40" mass="4870">MYNPFKINLFTQMSLTTKKTSKTLYYEKKHYSFFRAIAMP</sequence>
<name>A0ABM9P6Y7_9FLAO</name>
<reference evidence="1 2" key="1">
    <citation type="submission" date="2024-05" db="EMBL/GenBank/DDBJ databases">
        <authorList>
            <person name="Duchaud E."/>
        </authorList>
    </citation>
    <scope>NUCLEOTIDE SEQUENCE [LARGE SCALE GENOMIC DNA]</scope>
    <source>
        <strain evidence="1">Ena-SAMPLE-TAB-13-05-2024-13:56:06:370-140308</strain>
    </source>
</reference>
<dbReference type="Proteomes" id="UP001497527">
    <property type="component" value="Unassembled WGS sequence"/>
</dbReference>
<organism evidence="1 2">
    <name type="scientific">Tenacibaculum polynesiense</name>
    <dbReference type="NCBI Taxonomy" id="3137857"/>
    <lineage>
        <taxon>Bacteria</taxon>
        <taxon>Pseudomonadati</taxon>
        <taxon>Bacteroidota</taxon>
        <taxon>Flavobacteriia</taxon>
        <taxon>Flavobacteriales</taxon>
        <taxon>Flavobacteriaceae</taxon>
        <taxon>Tenacibaculum</taxon>
    </lineage>
</organism>
<gene>
    <name evidence="1" type="ORF">T190423A01A_110100</name>
</gene>
<comment type="caution">
    <text evidence="1">The sequence shown here is derived from an EMBL/GenBank/DDBJ whole genome shotgun (WGS) entry which is preliminary data.</text>
</comment>
<evidence type="ECO:0000313" key="1">
    <source>
        <dbReference type="EMBL" id="CAL2101210.1"/>
    </source>
</evidence>
<evidence type="ECO:0000313" key="2">
    <source>
        <dbReference type="Proteomes" id="UP001497527"/>
    </source>
</evidence>
<dbReference type="EMBL" id="CAXJIO010000002">
    <property type="protein sequence ID" value="CAL2101210.1"/>
    <property type="molecule type" value="Genomic_DNA"/>
</dbReference>
<protein>
    <submittedName>
        <fullName evidence="1">Uncharacterized protein</fullName>
    </submittedName>
</protein>
<keyword evidence="2" id="KW-1185">Reference proteome</keyword>